<dbReference type="InterPro" id="IPR012902">
    <property type="entry name" value="N_methyl_site"/>
</dbReference>
<evidence type="ECO:0000313" key="3">
    <source>
        <dbReference type="Proteomes" id="UP000536179"/>
    </source>
</evidence>
<reference evidence="2 3" key="1">
    <citation type="submission" date="2020-08" db="EMBL/GenBank/DDBJ databases">
        <title>Genomic Encyclopedia of Type Strains, Phase III (KMG-III): the genomes of soil and plant-associated and newly described type strains.</title>
        <authorList>
            <person name="Whitman W."/>
        </authorList>
    </citation>
    <scope>NUCLEOTIDE SEQUENCE [LARGE SCALE GENOMIC DNA]</scope>
    <source>
        <strain evidence="2 3">CECT 8075</strain>
    </source>
</reference>
<dbReference type="InterPro" id="IPR027558">
    <property type="entry name" value="Pre_pil_HX9DG_C"/>
</dbReference>
<dbReference type="EMBL" id="JACHXU010000019">
    <property type="protein sequence ID" value="MBB3208982.1"/>
    <property type="molecule type" value="Genomic_DNA"/>
</dbReference>
<dbReference type="AlphaFoldDB" id="A0A7W5E445"/>
<proteinExistence type="predicted"/>
<dbReference type="NCBIfam" id="TIGR02532">
    <property type="entry name" value="IV_pilin_GFxxxE"/>
    <property type="match status" value="1"/>
</dbReference>
<feature type="domain" description="DUF1559" evidence="1">
    <location>
        <begin position="32"/>
        <end position="375"/>
    </location>
</feature>
<dbReference type="PANTHER" id="PTHR30093">
    <property type="entry name" value="GENERAL SECRETION PATHWAY PROTEIN G"/>
    <property type="match status" value="1"/>
</dbReference>
<evidence type="ECO:0000313" key="2">
    <source>
        <dbReference type="EMBL" id="MBB3208982.1"/>
    </source>
</evidence>
<dbReference type="Pfam" id="PF07963">
    <property type="entry name" value="N_methyl"/>
    <property type="match status" value="1"/>
</dbReference>
<comment type="caution">
    <text evidence="2">The sequence shown here is derived from an EMBL/GenBank/DDBJ whole genome shotgun (WGS) entry which is preliminary data.</text>
</comment>
<dbReference type="Pfam" id="PF07596">
    <property type="entry name" value="SBP_bac_10"/>
    <property type="match status" value="1"/>
</dbReference>
<dbReference type="SUPFAM" id="SSF54523">
    <property type="entry name" value="Pili subunits"/>
    <property type="match status" value="1"/>
</dbReference>
<dbReference type="PANTHER" id="PTHR30093:SF2">
    <property type="entry name" value="TYPE II SECRETION SYSTEM PROTEIN H"/>
    <property type="match status" value="1"/>
</dbReference>
<sequence>MKNRKSGFTLVELLVVIAIIGVLVGLLLPAVQAAREAARRMSCSNNFKQIGLAIHNYHSAYNQLPKQGDGTWEVPASVATQRWGDCGSGSTAGASIRSNRAQLSILVGLLPFCEQQALWEQISNPGTYNGTSFPAMGPNPTGSSSDTLNYEPFVTEIPMYRCPSDPGVGLPAMARTNYALNGGDTPRQLARGPFARWCVTDVDSGVGMSRDNALRVEREQVPICRGFLVPHMRSEFTDVKDGLSNTIAMAEINTDLGDRHRTTDFVRVTAMYDNIHACDKHLDPERPQFWKTTIAEGDGEDLFVATAVERRGFRWSSSSPKYTMVTCNVPPNSANCIRLIIEDEGNFSASSRHQGGCHVLMGDGAVKFITDSIEAGNQNAIPVGSSGGPDTGSESPYGLWGALGTRASNEVIDGEF</sequence>
<dbReference type="Proteomes" id="UP000536179">
    <property type="component" value="Unassembled WGS sequence"/>
</dbReference>
<dbReference type="InterPro" id="IPR011453">
    <property type="entry name" value="DUF1559"/>
</dbReference>
<evidence type="ECO:0000259" key="1">
    <source>
        <dbReference type="Pfam" id="PF07596"/>
    </source>
</evidence>
<keyword evidence="3" id="KW-1185">Reference proteome</keyword>
<dbReference type="NCBIfam" id="TIGR04294">
    <property type="entry name" value="pre_pil_HX9DG"/>
    <property type="match status" value="1"/>
</dbReference>
<dbReference type="InterPro" id="IPR045584">
    <property type="entry name" value="Pilin-like"/>
</dbReference>
<dbReference type="Gene3D" id="3.30.700.10">
    <property type="entry name" value="Glycoprotein, Type 4 Pilin"/>
    <property type="match status" value="1"/>
</dbReference>
<organism evidence="2 3">
    <name type="scientific">Aporhodopirellula rubra</name>
    <dbReference type="NCBI Taxonomy" id="980271"/>
    <lineage>
        <taxon>Bacteria</taxon>
        <taxon>Pseudomonadati</taxon>
        <taxon>Planctomycetota</taxon>
        <taxon>Planctomycetia</taxon>
        <taxon>Pirellulales</taxon>
        <taxon>Pirellulaceae</taxon>
        <taxon>Aporhodopirellula</taxon>
    </lineage>
</organism>
<protein>
    <submittedName>
        <fullName evidence="2">Prepilin-type N-terminal cleavage/methylation domain-containing protein/prepilin-type processing-associated H-X9-DG protein</fullName>
    </submittedName>
</protein>
<gene>
    <name evidence="2" type="ORF">FHS27_004816</name>
</gene>
<dbReference type="RefSeq" id="WP_184307257.1">
    <property type="nucleotide sequence ID" value="NZ_JACHXU010000019.1"/>
</dbReference>
<accession>A0A7W5E445</accession>
<name>A0A7W5E445_9BACT</name>
<dbReference type="PROSITE" id="PS00409">
    <property type="entry name" value="PROKAR_NTER_METHYL"/>
    <property type="match status" value="1"/>
</dbReference>